<feature type="compositionally biased region" description="Acidic residues" evidence="1">
    <location>
        <begin position="147"/>
        <end position="159"/>
    </location>
</feature>
<dbReference type="AlphaFoldDB" id="A0A4T3F1T3"/>
<sequence>MHLWKRAWTLAALALAVVASLPARAQVPEIEQFLETALPQSGAPGVAYAVVEQGAIRSGARGEALKGSGREVTPDTPFLLGSISKSFTALGIMQLVEAGEVELDAPASRYLGEYSDRPSGAVTIRQLLTHTSGYSTNQGNRRHVDAEGDSSEVERDLEEGPSFAPGTMFDYSNANYRILGRVIEAVSGSDYPTFIETRILQPLGMESSFVSDGETYPQMAVGHRPWFLTKRPWEPGRTHRVNAPAGGIVASANDVALYLAMMMNGEDDILSAEGKTAMMRASSEAAPGYGFGWNLVNGGETVYHTGTTPGVETQATLIPEEGIAAVVLVNAGSGMGFGETGALIGGVTARALGYEHQPASGSLLRQSMMALVVLSPVLFVICILWAWKHREVLRAKSGVAGSFSLWFPLVMTLVLAWSLLWLVPYLFGTSFTTLHLYLPDMVIAMIASSVTGVTWAVLRLAIAFGGKRGGA</sequence>
<organism evidence="5 6">
    <name type="scientific">Alteraurantiacibacter aquimixticola</name>
    <dbReference type="NCBI Taxonomy" id="2489173"/>
    <lineage>
        <taxon>Bacteria</taxon>
        <taxon>Pseudomonadati</taxon>
        <taxon>Pseudomonadota</taxon>
        <taxon>Alphaproteobacteria</taxon>
        <taxon>Sphingomonadales</taxon>
        <taxon>Erythrobacteraceae</taxon>
        <taxon>Alteraurantiacibacter</taxon>
    </lineage>
</organism>
<accession>A0A4T3F1T3</accession>
<dbReference type="GO" id="GO:0016787">
    <property type="term" value="F:hydrolase activity"/>
    <property type="evidence" value="ECO:0007669"/>
    <property type="project" value="UniProtKB-KW"/>
</dbReference>
<keyword evidence="6" id="KW-1185">Reference proteome</keyword>
<evidence type="ECO:0000259" key="4">
    <source>
        <dbReference type="Pfam" id="PF00144"/>
    </source>
</evidence>
<reference evidence="5 6" key="1">
    <citation type="submission" date="2019-04" db="EMBL/GenBank/DDBJ databases">
        <title>Altererythrobacter aquimixticola sp. nov., isolated from sediment of junction between the ocean and a freshwater spring.</title>
        <authorList>
            <person name="Yoon J.-H."/>
        </authorList>
    </citation>
    <scope>NUCLEOTIDE SEQUENCE [LARGE SCALE GENOMIC DNA]</scope>
    <source>
        <strain evidence="5 6">SSKS-13</strain>
    </source>
</reference>
<evidence type="ECO:0000313" key="6">
    <source>
        <dbReference type="Proteomes" id="UP000309389"/>
    </source>
</evidence>
<feature type="signal peptide" evidence="3">
    <location>
        <begin position="1"/>
        <end position="25"/>
    </location>
</feature>
<dbReference type="PANTHER" id="PTHR46825:SF9">
    <property type="entry name" value="BETA-LACTAMASE-RELATED DOMAIN-CONTAINING PROTEIN"/>
    <property type="match status" value="1"/>
</dbReference>
<dbReference type="OrthoDB" id="9804448at2"/>
<feature type="transmembrane region" description="Helical" evidence="2">
    <location>
        <begin position="399"/>
        <end position="422"/>
    </location>
</feature>
<proteinExistence type="predicted"/>
<feature type="chain" id="PRO_5020965086" evidence="3">
    <location>
        <begin position="26"/>
        <end position="471"/>
    </location>
</feature>
<dbReference type="Pfam" id="PF00144">
    <property type="entry name" value="Beta-lactamase"/>
    <property type="match status" value="1"/>
</dbReference>
<keyword evidence="5" id="KW-0378">Hydrolase</keyword>
<evidence type="ECO:0000256" key="3">
    <source>
        <dbReference type="SAM" id="SignalP"/>
    </source>
</evidence>
<feature type="domain" description="Beta-lactamase-related" evidence="4">
    <location>
        <begin position="34"/>
        <end position="336"/>
    </location>
</feature>
<dbReference type="InterPro" id="IPR012338">
    <property type="entry name" value="Beta-lactam/transpept-like"/>
</dbReference>
<keyword evidence="2" id="KW-1133">Transmembrane helix</keyword>
<dbReference type="InterPro" id="IPR050491">
    <property type="entry name" value="AmpC-like"/>
</dbReference>
<comment type="caution">
    <text evidence="5">The sequence shown here is derived from an EMBL/GenBank/DDBJ whole genome shotgun (WGS) entry which is preliminary data.</text>
</comment>
<keyword evidence="2" id="KW-0812">Transmembrane</keyword>
<dbReference type="InterPro" id="IPR001466">
    <property type="entry name" value="Beta-lactam-related"/>
</dbReference>
<dbReference type="RefSeq" id="WP_136693547.1">
    <property type="nucleotide sequence ID" value="NZ_SSHH01000002.1"/>
</dbReference>
<dbReference type="PANTHER" id="PTHR46825">
    <property type="entry name" value="D-ALANYL-D-ALANINE-CARBOXYPEPTIDASE/ENDOPEPTIDASE AMPH"/>
    <property type="match status" value="1"/>
</dbReference>
<evidence type="ECO:0000256" key="1">
    <source>
        <dbReference type="SAM" id="MobiDB-lite"/>
    </source>
</evidence>
<evidence type="ECO:0000313" key="5">
    <source>
        <dbReference type="EMBL" id="TIX50527.1"/>
    </source>
</evidence>
<feature type="region of interest" description="Disordered" evidence="1">
    <location>
        <begin position="132"/>
        <end position="162"/>
    </location>
</feature>
<gene>
    <name evidence="5" type="ORF">E5222_09670</name>
</gene>
<dbReference type="SUPFAM" id="SSF56601">
    <property type="entry name" value="beta-lactamase/transpeptidase-like"/>
    <property type="match status" value="1"/>
</dbReference>
<keyword evidence="3" id="KW-0732">Signal</keyword>
<feature type="transmembrane region" description="Helical" evidence="2">
    <location>
        <begin position="442"/>
        <end position="462"/>
    </location>
</feature>
<dbReference type="EMBL" id="SSHH01000002">
    <property type="protein sequence ID" value="TIX50527.1"/>
    <property type="molecule type" value="Genomic_DNA"/>
</dbReference>
<keyword evidence="2" id="KW-0472">Membrane</keyword>
<evidence type="ECO:0000256" key="2">
    <source>
        <dbReference type="SAM" id="Phobius"/>
    </source>
</evidence>
<dbReference type="Proteomes" id="UP000309389">
    <property type="component" value="Unassembled WGS sequence"/>
</dbReference>
<name>A0A4T3F1T3_9SPHN</name>
<feature type="transmembrane region" description="Helical" evidence="2">
    <location>
        <begin position="368"/>
        <end position="387"/>
    </location>
</feature>
<dbReference type="Gene3D" id="3.40.710.10">
    <property type="entry name" value="DD-peptidase/beta-lactamase superfamily"/>
    <property type="match status" value="1"/>
</dbReference>
<protein>
    <submittedName>
        <fullName evidence="5">Class A beta-lactamase-related serine hydrolase</fullName>
    </submittedName>
</protein>